<keyword evidence="2" id="KW-1185">Reference proteome</keyword>
<sequence length="99" mass="11333">MRMMRQIGRTPRFSLVRGHGRTSSWDDLGIEGNSSPISMKGSEPLSKKLKFIQFVKEGAFSLYDGKPEPWVDGEGRSCLGFEIFVEKFQAMRFEKVEKL</sequence>
<dbReference type="InParanoid" id="B9RWY1"/>
<protein>
    <submittedName>
        <fullName evidence="1">Uncharacterized protein</fullName>
    </submittedName>
</protein>
<dbReference type="EMBL" id="EQ973825">
    <property type="protein sequence ID" value="EEF44136.1"/>
    <property type="molecule type" value="Genomic_DNA"/>
</dbReference>
<dbReference type="Proteomes" id="UP000008311">
    <property type="component" value="Unassembled WGS sequence"/>
</dbReference>
<evidence type="ECO:0000313" key="1">
    <source>
        <dbReference type="EMBL" id="EEF44136.1"/>
    </source>
</evidence>
<proteinExistence type="predicted"/>
<name>B9RWY1_RICCO</name>
<accession>B9RWY1</accession>
<organism evidence="1 2">
    <name type="scientific">Ricinus communis</name>
    <name type="common">Castor bean</name>
    <dbReference type="NCBI Taxonomy" id="3988"/>
    <lineage>
        <taxon>Eukaryota</taxon>
        <taxon>Viridiplantae</taxon>
        <taxon>Streptophyta</taxon>
        <taxon>Embryophyta</taxon>
        <taxon>Tracheophyta</taxon>
        <taxon>Spermatophyta</taxon>
        <taxon>Magnoliopsida</taxon>
        <taxon>eudicotyledons</taxon>
        <taxon>Gunneridae</taxon>
        <taxon>Pentapetalae</taxon>
        <taxon>rosids</taxon>
        <taxon>fabids</taxon>
        <taxon>Malpighiales</taxon>
        <taxon>Euphorbiaceae</taxon>
        <taxon>Acalyphoideae</taxon>
        <taxon>Acalypheae</taxon>
        <taxon>Ricinus</taxon>
    </lineage>
</organism>
<dbReference type="AlphaFoldDB" id="B9RWY1"/>
<gene>
    <name evidence="1" type="ORF">RCOM_1705300</name>
</gene>
<reference evidence="2" key="1">
    <citation type="journal article" date="2010" name="Nat. Biotechnol.">
        <title>Draft genome sequence of the oilseed species Ricinus communis.</title>
        <authorList>
            <person name="Chan A.P."/>
            <person name="Crabtree J."/>
            <person name="Zhao Q."/>
            <person name="Lorenzi H."/>
            <person name="Orvis J."/>
            <person name="Puiu D."/>
            <person name="Melake-Berhan A."/>
            <person name="Jones K.M."/>
            <person name="Redman J."/>
            <person name="Chen G."/>
            <person name="Cahoon E.B."/>
            <person name="Gedil M."/>
            <person name="Stanke M."/>
            <person name="Haas B.J."/>
            <person name="Wortman J.R."/>
            <person name="Fraser-Liggett C.M."/>
            <person name="Ravel J."/>
            <person name="Rabinowicz P.D."/>
        </authorList>
    </citation>
    <scope>NUCLEOTIDE SEQUENCE [LARGE SCALE GENOMIC DNA]</scope>
    <source>
        <strain evidence="2">cv. Hale</strain>
    </source>
</reference>
<evidence type="ECO:0000313" key="2">
    <source>
        <dbReference type="Proteomes" id="UP000008311"/>
    </source>
</evidence>